<evidence type="ECO:0000313" key="2">
    <source>
        <dbReference type="EMBL" id="MEC5386186.1"/>
    </source>
</evidence>
<dbReference type="PROSITE" id="PS51257">
    <property type="entry name" value="PROKAR_LIPOPROTEIN"/>
    <property type="match status" value="1"/>
</dbReference>
<organism evidence="2 3">
    <name type="scientific">Uliginosibacterium silvisoli</name>
    <dbReference type="NCBI Taxonomy" id="3114758"/>
    <lineage>
        <taxon>Bacteria</taxon>
        <taxon>Pseudomonadati</taxon>
        <taxon>Pseudomonadota</taxon>
        <taxon>Betaproteobacteria</taxon>
        <taxon>Rhodocyclales</taxon>
        <taxon>Zoogloeaceae</taxon>
        <taxon>Uliginosibacterium</taxon>
    </lineage>
</organism>
<feature type="chain" id="PRO_5045136850" description="Lipoprotein" evidence="1">
    <location>
        <begin position="26"/>
        <end position="223"/>
    </location>
</feature>
<comment type="caution">
    <text evidence="2">The sequence shown here is derived from an EMBL/GenBank/DDBJ whole genome shotgun (WGS) entry which is preliminary data.</text>
</comment>
<proteinExistence type="predicted"/>
<reference evidence="2 3" key="1">
    <citation type="submission" date="2024-01" db="EMBL/GenBank/DDBJ databases">
        <title>Uliginosibacterium soil sp. nov.</title>
        <authorList>
            <person name="Lv Y."/>
        </authorList>
    </citation>
    <scope>NUCLEOTIDE SEQUENCE [LARGE SCALE GENOMIC DNA]</scope>
    <source>
        <strain evidence="2 3">H3</strain>
    </source>
</reference>
<keyword evidence="1" id="KW-0732">Signal</keyword>
<feature type="signal peptide" evidence="1">
    <location>
        <begin position="1"/>
        <end position="25"/>
    </location>
</feature>
<evidence type="ECO:0000256" key="1">
    <source>
        <dbReference type="SAM" id="SignalP"/>
    </source>
</evidence>
<name>A0ABU6K418_9RHOO</name>
<evidence type="ECO:0008006" key="4">
    <source>
        <dbReference type="Google" id="ProtNLM"/>
    </source>
</evidence>
<keyword evidence="3" id="KW-1185">Reference proteome</keyword>
<dbReference type="Proteomes" id="UP001331561">
    <property type="component" value="Unassembled WGS sequence"/>
</dbReference>
<accession>A0ABU6K418</accession>
<sequence>MNSPMRLRRLSTLLALCAALLTLCACQKTEEPPAAVSTSTTQGTAPADDAKTLRFVDAAGTTQLTLNPSQMEARFGTGDQARTLRAESADGDKRKYVRTGEGVVMEVKAGDDGFKLRSRDSHLLWKLKLKDKGIKISDNEENARPVALKIKGNDIEISDNDKPLGTVSFDGDKSRAKITDATGKTVGTVQAHKISAAFALPLATRIPESERAVLALELLARGL</sequence>
<protein>
    <recommendedName>
        <fullName evidence="4">Lipoprotein</fullName>
    </recommendedName>
</protein>
<dbReference type="RefSeq" id="WP_327599160.1">
    <property type="nucleotide sequence ID" value="NZ_JAYXHS010000002.1"/>
</dbReference>
<dbReference type="EMBL" id="JAYXHS010000002">
    <property type="protein sequence ID" value="MEC5386186.1"/>
    <property type="molecule type" value="Genomic_DNA"/>
</dbReference>
<gene>
    <name evidence="2" type="ORF">VVD49_10645</name>
</gene>
<evidence type="ECO:0000313" key="3">
    <source>
        <dbReference type="Proteomes" id="UP001331561"/>
    </source>
</evidence>